<dbReference type="EMBL" id="QMFB01000009">
    <property type="protein sequence ID" value="RAV20092.1"/>
    <property type="molecule type" value="Genomic_DNA"/>
</dbReference>
<dbReference type="Pfam" id="PF26099">
    <property type="entry name" value="DUF8034"/>
    <property type="match status" value="2"/>
</dbReference>
<evidence type="ECO:0000313" key="2">
    <source>
        <dbReference type="Proteomes" id="UP000250369"/>
    </source>
</evidence>
<reference evidence="1 2" key="1">
    <citation type="journal article" date="2009" name="Int. J. Syst. Evol. Microbiol.">
        <title>Paenibacillus contaminans sp. nov., isolated from a contaminated laboratory plate.</title>
        <authorList>
            <person name="Chou J.H."/>
            <person name="Lee J.H."/>
            <person name="Lin M.C."/>
            <person name="Chang P.S."/>
            <person name="Arun A.B."/>
            <person name="Young C.C."/>
            <person name="Chen W.M."/>
        </authorList>
    </citation>
    <scope>NUCLEOTIDE SEQUENCE [LARGE SCALE GENOMIC DNA]</scope>
    <source>
        <strain evidence="1 2">CKOBP-6</strain>
    </source>
</reference>
<name>A0A329MKC0_9BACL</name>
<organism evidence="1 2">
    <name type="scientific">Paenibacillus contaminans</name>
    <dbReference type="NCBI Taxonomy" id="450362"/>
    <lineage>
        <taxon>Bacteria</taxon>
        <taxon>Bacillati</taxon>
        <taxon>Bacillota</taxon>
        <taxon>Bacilli</taxon>
        <taxon>Bacillales</taxon>
        <taxon>Paenibacillaceae</taxon>
        <taxon>Paenibacillus</taxon>
    </lineage>
</organism>
<comment type="caution">
    <text evidence="1">The sequence shown here is derived from an EMBL/GenBank/DDBJ whole genome shotgun (WGS) entry which is preliminary data.</text>
</comment>
<dbReference type="RefSeq" id="WP_113031989.1">
    <property type="nucleotide sequence ID" value="NZ_QMFB01000009.1"/>
</dbReference>
<dbReference type="InterPro" id="IPR058347">
    <property type="entry name" value="DUF8034"/>
</dbReference>
<accession>A0A329MKC0</accession>
<sequence>MTDGTEMGTMPTITVHEACPPPEWALLQRLLLDTMNKAALEFVARYTREDRTLIWRDVWPGMDGSDDPYEGFMNFPLLYALGGSPEVYRISREIWEAITWQWTQYGQIHDEFDAYYDWMHHGEGYLFFYFFGLADPHVLKDRQRAAKFAGLYLGDHPDAPNYDKEKKLIRSPITGSKGPRFHQTAEDWETHREILDEYLPPFEDIPGVDGNGTVCPWSDDGTYREILARINMRQARGDVPLNLTATGMMTHAYLYTGEARYRDWVVQYLDVWKERTARNGGVVPDNIGLSGEIGEYNDGKWWGGYYGWRWPHGAMTILEPLIIAGSNAALMTGDVAHLDLARSQIDMLRALGKREDGQLLVPSRHYDDGWRDYRIPHPMYAIYLWNMTMEEEDAARAERDWSDASFNTIDRRHRSYGQRTNGGHMGYNGNTAQWFRYIRGRNPDYPVDILRANYAMVQEQLGKIRSPEFAPELTALSQASLTIHQWQELTPVIIEGLAQLTMGGPMHVYHGGLQHARVRYFDAAEKRPGLPQGVAALVERLAADSVTLRLVNMDLKPQKVIVQAGVFGEHEFTSAEKLTDEGSHLESLECRGKRLLVELAAGAGVGLCLGMRRYVNQPSYETPWSQAAAPFSEIQGRERD</sequence>
<dbReference type="OrthoDB" id="7936138at2"/>
<dbReference type="Proteomes" id="UP000250369">
    <property type="component" value="Unassembled WGS sequence"/>
</dbReference>
<proteinExistence type="predicted"/>
<keyword evidence="2" id="KW-1185">Reference proteome</keyword>
<gene>
    <name evidence="1" type="ORF">DQG23_16610</name>
</gene>
<evidence type="ECO:0000313" key="1">
    <source>
        <dbReference type="EMBL" id="RAV20092.1"/>
    </source>
</evidence>
<protein>
    <submittedName>
        <fullName evidence="1">Uncharacterized protein</fullName>
    </submittedName>
</protein>
<dbReference type="AlphaFoldDB" id="A0A329MKC0"/>